<organism evidence="1 2">
    <name type="scientific">Bifidobacterium aemilianum</name>
    <dbReference type="NCBI Taxonomy" id="2493120"/>
    <lineage>
        <taxon>Bacteria</taxon>
        <taxon>Bacillati</taxon>
        <taxon>Actinomycetota</taxon>
        <taxon>Actinomycetes</taxon>
        <taxon>Bifidobacteriales</taxon>
        <taxon>Bifidobacteriaceae</taxon>
        <taxon>Bifidobacterium</taxon>
    </lineage>
</organism>
<comment type="caution">
    <text evidence="1">The sequence shown here is derived from an EMBL/GenBank/DDBJ whole genome shotgun (WGS) entry which is preliminary data.</text>
</comment>
<proteinExistence type="predicted"/>
<name>A0A366KBH8_9BIFI</name>
<dbReference type="AlphaFoldDB" id="A0A366KBH8"/>
<dbReference type="EMBL" id="PDCG01000001">
    <property type="protein sequence ID" value="RBP98473.1"/>
    <property type="molecule type" value="Genomic_DNA"/>
</dbReference>
<reference evidence="1 2" key="1">
    <citation type="submission" date="2017-10" db="EMBL/GenBank/DDBJ databases">
        <title>Bifidobacterium xylocopum sp. nov. and Bifidobacterium aemilianum sp. nov., from the carpenter bee (Xylocopa violacea) digestive tract.</title>
        <authorList>
            <person name="Alberoni D."/>
            <person name="Baffoni L."/>
            <person name="Di Gioia D."/>
            <person name="Gaggia F."/>
            <person name="Biavati B."/>
        </authorList>
    </citation>
    <scope>NUCLEOTIDE SEQUENCE [LARGE SCALE GENOMIC DNA]</scope>
    <source>
        <strain evidence="1 2">XV10</strain>
    </source>
</reference>
<gene>
    <name evidence="1" type="ORF">CRD60_00995</name>
</gene>
<dbReference type="RefSeq" id="WP_113859447.1">
    <property type="nucleotide sequence ID" value="NZ_PDCG01000001.1"/>
</dbReference>
<evidence type="ECO:0000313" key="1">
    <source>
        <dbReference type="EMBL" id="RBP98473.1"/>
    </source>
</evidence>
<accession>A0A366KBH8</accession>
<dbReference type="Proteomes" id="UP000252530">
    <property type="component" value="Unassembled WGS sequence"/>
</dbReference>
<protein>
    <submittedName>
        <fullName evidence="1">Uncharacterized protein</fullName>
    </submittedName>
</protein>
<keyword evidence="2" id="KW-1185">Reference proteome</keyword>
<dbReference type="OrthoDB" id="3233785at2"/>
<sequence>MKLSEATLVFANIRSHHGNAPFDDFEAQNFHSELNPSITFQEAIEAVRRFYSSVSGRWMGAADVNAMVRSMHAERIPSEAEIGRLMDRSGLDLGECGRYLAYRRTLISSIKRGMSVEQAAMLAVEAASTLSIEPAPAKPRKPVVHHFIGRGQTRAGAGSLADVLGREAGQ</sequence>
<evidence type="ECO:0000313" key="2">
    <source>
        <dbReference type="Proteomes" id="UP000252530"/>
    </source>
</evidence>